<dbReference type="PANTHER" id="PTHR32100">
    <property type="entry name" value="OMEGA-6 FATTY ACID DESATURASE, CHLOROPLASTIC"/>
    <property type="match status" value="1"/>
</dbReference>
<feature type="transmembrane region" description="Helical" evidence="1">
    <location>
        <begin position="49"/>
        <end position="70"/>
    </location>
</feature>
<dbReference type="AlphaFoldDB" id="A0A239CEN6"/>
<dbReference type="GO" id="GO:0006629">
    <property type="term" value="P:lipid metabolic process"/>
    <property type="evidence" value="ECO:0007669"/>
    <property type="project" value="InterPro"/>
</dbReference>
<name>A0A239CEN6_9FLAO</name>
<gene>
    <name evidence="3" type="ORF">SAMN06265376_107292</name>
</gene>
<proteinExistence type="predicted"/>
<accession>A0A239CEN6</accession>
<dbReference type="RefSeq" id="WP_179218226.1">
    <property type="nucleotide sequence ID" value="NZ_BMEP01000004.1"/>
</dbReference>
<dbReference type="InterPro" id="IPR012171">
    <property type="entry name" value="Fatty_acid_desaturase"/>
</dbReference>
<sequence length="305" mass="36327">MNKHRDLKNKVKAIYGVPSTYKGIVSLMSNWIVLITLMIIIVYSSRLIFPFNVLCYFFLSFLVGCALRGLDNLTHDASHYNLFSSKKLHNNLECIICFPVMKTLEGYRVSHMKHHRNYRKNLDDDPDTLQLRRWGLENFENKKKKHKIFKFYFLRQVTLFYFIDNLKHSFIPHFFSKKSIKSRLIFWFLLFSIITISSSWYSFLLGYLIPYFFWLPYIRFIAESAEHTNVELSKEYSNSRNNIGIFHRFFLHPHNDGYHQLHHLIASIPGYNLKNAHNYLIKHANIQNDLIESKSPIETANQIFN</sequence>
<evidence type="ECO:0000259" key="2">
    <source>
        <dbReference type="Pfam" id="PF00487"/>
    </source>
</evidence>
<reference evidence="3 4" key="1">
    <citation type="submission" date="2017-06" db="EMBL/GenBank/DDBJ databases">
        <authorList>
            <person name="Kim H.J."/>
            <person name="Triplett B.A."/>
        </authorList>
    </citation>
    <scope>NUCLEOTIDE SEQUENCE [LARGE SCALE GENOMIC DNA]</scope>
    <source>
        <strain evidence="3 4">DSM 25597</strain>
    </source>
</reference>
<keyword evidence="1" id="KW-0812">Transmembrane</keyword>
<protein>
    <submittedName>
        <fullName evidence="3">Fatty acid desaturase</fullName>
    </submittedName>
</protein>
<dbReference type="GO" id="GO:0016491">
    <property type="term" value="F:oxidoreductase activity"/>
    <property type="evidence" value="ECO:0007669"/>
    <property type="project" value="InterPro"/>
</dbReference>
<keyword evidence="1" id="KW-0472">Membrane</keyword>
<dbReference type="Pfam" id="PF00487">
    <property type="entry name" value="FA_desaturase"/>
    <property type="match status" value="1"/>
</dbReference>
<keyword evidence="4" id="KW-1185">Reference proteome</keyword>
<dbReference type="InterPro" id="IPR005804">
    <property type="entry name" value="FA_desaturase_dom"/>
</dbReference>
<organism evidence="3 4">
    <name type="scientific">Dokdonia pacifica</name>
    <dbReference type="NCBI Taxonomy" id="1627892"/>
    <lineage>
        <taxon>Bacteria</taxon>
        <taxon>Pseudomonadati</taxon>
        <taxon>Bacteroidota</taxon>
        <taxon>Flavobacteriia</taxon>
        <taxon>Flavobacteriales</taxon>
        <taxon>Flavobacteriaceae</taxon>
        <taxon>Dokdonia</taxon>
    </lineage>
</organism>
<evidence type="ECO:0000256" key="1">
    <source>
        <dbReference type="SAM" id="Phobius"/>
    </source>
</evidence>
<dbReference type="EMBL" id="FZNY01000007">
    <property type="protein sequence ID" value="SNS18695.1"/>
    <property type="molecule type" value="Genomic_DNA"/>
</dbReference>
<feature type="transmembrane region" description="Helical" evidence="1">
    <location>
        <begin position="21"/>
        <end position="43"/>
    </location>
</feature>
<dbReference type="Proteomes" id="UP000198379">
    <property type="component" value="Unassembled WGS sequence"/>
</dbReference>
<evidence type="ECO:0000313" key="4">
    <source>
        <dbReference type="Proteomes" id="UP000198379"/>
    </source>
</evidence>
<keyword evidence="1" id="KW-1133">Transmembrane helix</keyword>
<feature type="domain" description="Fatty acid desaturase" evidence="2">
    <location>
        <begin position="54"/>
        <end position="280"/>
    </location>
</feature>
<evidence type="ECO:0000313" key="3">
    <source>
        <dbReference type="EMBL" id="SNS18695.1"/>
    </source>
</evidence>
<feature type="transmembrane region" description="Helical" evidence="1">
    <location>
        <begin position="184"/>
        <end position="214"/>
    </location>
</feature>